<evidence type="ECO:0000256" key="1">
    <source>
        <dbReference type="ARBA" id="ARBA00038248"/>
    </source>
</evidence>
<dbReference type="AlphaFoldDB" id="N0B8X5"/>
<dbReference type="Proteomes" id="UP000013307">
    <property type="component" value="Chromosome"/>
</dbReference>
<organism evidence="3 4">
    <name type="scientific">Archaeoglobus sulfaticallidus PM70-1</name>
    <dbReference type="NCBI Taxonomy" id="387631"/>
    <lineage>
        <taxon>Archaea</taxon>
        <taxon>Methanobacteriati</taxon>
        <taxon>Methanobacteriota</taxon>
        <taxon>Archaeoglobi</taxon>
        <taxon>Archaeoglobales</taxon>
        <taxon>Archaeoglobaceae</taxon>
        <taxon>Archaeoglobus</taxon>
    </lineage>
</organism>
<evidence type="ECO:0000313" key="3">
    <source>
        <dbReference type="EMBL" id="AGK60059.1"/>
    </source>
</evidence>
<sequence>MAEIAAYNSAFHSARALLFAKGYVERSHYCLGLALKYLYKERDKILELINTFDKIRLSRHNIQYGGLLVSREEAEFVVGFAEEFLRVAREELGIV</sequence>
<feature type="domain" description="HEPN" evidence="2">
    <location>
        <begin position="5"/>
        <end position="89"/>
    </location>
</feature>
<comment type="similarity">
    <text evidence="1">Belongs to the UPF0332 family.</text>
</comment>
<dbReference type="Gene3D" id="1.20.120.330">
    <property type="entry name" value="Nucleotidyltransferases domain 2"/>
    <property type="match status" value="1"/>
</dbReference>
<dbReference type="InterPro" id="IPR007842">
    <property type="entry name" value="HEPN_dom"/>
</dbReference>
<dbReference type="EMBL" id="CP005290">
    <property type="protein sequence ID" value="AGK60059.1"/>
    <property type="molecule type" value="Genomic_DNA"/>
</dbReference>
<gene>
    <name evidence="3" type="ORF">Asulf_00023</name>
</gene>
<dbReference type="PANTHER" id="PTHR36565:SF1">
    <property type="entry name" value="UPF0332 PROTEIN TM_1000"/>
    <property type="match status" value="1"/>
</dbReference>
<evidence type="ECO:0000313" key="4">
    <source>
        <dbReference type="Proteomes" id="UP000013307"/>
    </source>
</evidence>
<dbReference type="InterPro" id="IPR052226">
    <property type="entry name" value="UPF0332_toxin"/>
</dbReference>
<name>N0B8X5_9EURY</name>
<dbReference type="KEGG" id="ast:Asulf_00023"/>
<dbReference type="Pfam" id="PF05168">
    <property type="entry name" value="HEPN"/>
    <property type="match status" value="1"/>
</dbReference>
<reference evidence="3 4" key="1">
    <citation type="journal article" date="2013" name="Genome Announc.">
        <title>Complete Genome Sequence of the Thermophilic and Facultatively Chemolithoautotrophic Sulfate Reducer Archaeoglobus sulfaticallidus Strain PM70-1T.</title>
        <authorList>
            <person name="Stokke R."/>
            <person name="Hocking W.P."/>
            <person name="Steinsbu B.O."/>
            <person name="Steen I.H."/>
        </authorList>
    </citation>
    <scope>NUCLEOTIDE SEQUENCE [LARGE SCALE GENOMIC DNA]</scope>
    <source>
        <strain evidence="3">PM70-1</strain>
    </source>
</reference>
<proteinExistence type="inferred from homology"/>
<dbReference type="PANTHER" id="PTHR36565">
    <property type="entry name" value="UPF0332 PROTEIN TM_1000"/>
    <property type="match status" value="1"/>
</dbReference>
<accession>N0B8X5</accession>
<protein>
    <submittedName>
        <fullName evidence="3">Putative conserved protein related to C-terminal domain of eukaryotic chaperone, SACSIN</fullName>
    </submittedName>
</protein>
<keyword evidence="4" id="KW-1185">Reference proteome</keyword>
<dbReference type="STRING" id="387631.Asulf_00023"/>
<dbReference type="HOGENOM" id="CLU_2366050_0_0_2"/>
<evidence type="ECO:0000259" key="2">
    <source>
        <dbReference type="Pfam" id="PF05168"/>
    </source>
</evidence>
<dbReference type="eggNOG" id="arCOG02123">
    <property type="taxonomic scope" value="Archaea"/>
</dbReference>